<feature type="compositionally biased region" description="Basic and acidic residues" evidence="1">
    <location>
        <begin position="285"/>
        <end position="303"/>
    </location>
</feature>
<dbReference type="InterPro" id="IPR036028">
    <property type="entry name" value="SH3-like_dom_sf"/>
</dbReference>
<evidence type="ECO:0000313" key="3">
    <source>
        <dbReference type="Proteomes" id="UP001172101"/>
    </source>
</evidence>
<organism evidence="2 3">
    <name type="scientific">Lasiosphaeria miniovina</name>
    <dbReference type="NCBI Taxonomy" id="1954250"/>
    <lineage>
        <taxon>Eukaryota</taxon>
        <taxon>Fungi</taxon>
        <taxon>Dikarya</taxon>
        <taxon>Ascomycota</taxon>
        <taxon>Pezizomycotina</taxon>
        <taxon>Sordariomycetes</taxon>
        <taxon>Sordariomycetidae</taxon>
        <taxon>Sordariales</taxon>
        <taxon>Lasiosphaeriaceae</taxon>
        <taxon>Lasiosphaeria</taxon>
    </lineage>
</organism>
<dbReference type="AlphaFoldDB" id="A0AA40AM30"/>
<comment type="caution">
    <text evidence="2">The sequence shown here is derived from an EMBL/GenBank/DDBJ whole genome shotgun (WGS) entry which is preliminary data.</text>
</comment>
<dbReference type="EMBL" id="JAUIRO010000004">
    <property type="protein sequence ID" value="KAK0718299.1"/>
    <property type="molecule type" value="Genomic_DNA"/>
</dbReference>
<accession>A0AA40AM30</accession>
<feature type="region of interest" description="Disordered" evidence="1">
    <location>
        <begin position="869"/>
        <end position="907"/>
    </location>
</feature>
<feature type="compositionally biased region" description="Basic and acidic residues" evidence="1">
    <location>
        <begin position="246"/>
        <end position="262"/>
    </location>
</feature>
<feature type="compositionally biased region" description="Polar residues" evidence="1">
    <location>
        <begin position="387"/>
        <end position="399"/>
    </location>
</feature>
<gene>
    <name evidence="2" type="ORF">B0T26DRAFT_712744</name>
</gene>
<reference evidence="2" key="1">
    <citation type="submission" date="2023-06" db="EMBL/GenBank/DDBJ databases">
        <title>Genome-scale phylogeny and comparative genomics of the fungal order Sordariales.</title>
        <authorList>
            <consortium name="Lawrence Berkeley National Laboratory"/>
            <person name="Hensen N."/>
            <person name="Bonometti L."/>
            <person name="Westerberg I."/>
            <person name="Brannstrom I.O."/>
            <person name="Guillou S."/>
            <person name="Cros-Aarteil S."/>
            <person name="Calhoun S."/>
            <person name="Haridas S."/>
            <person name="Kuo A."/>
            <person name="Mondo S."/>
            <person name="Pangilinan J."/>
            <person name="Riley R."/>
            <person name="LaButti K."/>
            <person name="Andreopoulos B."/>
            <person name="Lipzen A."/>
            <person name="Chen C."/>
            <person name="Yanf M."/>
            <person name="Daum C."/>
            <person name="Ng V."/>
            <person name="Clum A."/>
            <person name="Steindorff A."/>
            <person name="Ohm R."/>
            <person name="Martin F."/>
            <person name="Silar P."/>
            <person name="Natvig D."/>
            <person name="Lalanne C."/>
            <person name="Gautier V."/>
            <person name="Ament-velasquez S.L."/>
            <person name="Kruys A."/>
            <person name="Hutchinson M.I."/>
            <person name="Powell A.J."/>
            <person name="Barry K."/>
            <person name="Miller A.N."/>
            <person name="Grigoriev I.V."/>
            <person name="Debuchy R."/>
            <person name="Gladieux P."/>
            <person name="Thoren M.H."/>
            <person name="Johannesson H."/>
        </authorList>
    </citation>
    <scope>NUCLEOTIDE SEQUENCE</scope>
    <source>
        <strain evidence="2">SMH2392-1A</strain>
    </source>
</reference>
<feature type="compositionally biased region" description="Polar residues" evidence="1">
    <location>
        <begin position="148"/>
        <end position="157"/>
    </location>
</feature>
<sequence length="907" mass="99524">MDEEVQDLVLGPFRDVVDKAKTALEIAKESDDLPTQKAAQTLVNNGERALKKIEPVCKRQLDEYGPNFVDALKENDEISGVREQLHNLECDLDDSIDAGSFEPDFFSKVQAVLRTVAFKTAEVVVRMKLEHPHVEPELSVVSGMSRAPSASDTTRALSRQLAEHEALGQPDAPPPDESAQLRSVMQSRAGPIQPWEDDRATTTTATTVTPVAEVQRSAESVSPEEIPPEPPVNPWQPTEPLPLRLPEVKPEVVPERRPRLEGDSNVVSPMTPSSDVASGLATRPRRLDQGVEQMIREEEERWKQGASTRDLANPWAGDTVSPISSDPPSVGSGRAPQAVTEYQRLLSSQVNATQFTLPSQRDSRASSLQDSIHPPSIFDNRGGTRDSLMTTSSPVSDPRNSYPPNPDQSTAPSVSSRDSFHSLGEPSPNPHAQPSPSGASWSSLMTQPAPPYEPRLPPVPQESSIVAEQPGLIPVITEEEVSSPTRPRDTDCTIGLDSSFYQLKGFCEGAKDVLRGNPGVRKIKRPSGIHGTVIVAKCDSCMFEQDWNSVDRDRSRKEEAFHTLADVSFRLRFLSKSHLPVRRIDEQLYGCLFCVHAGRTMEESDATVFLSQKQLFDHLARHPRPLPVIPGLVVIGGASEEVVQAVPLEHRGNNDLHFTAPPVRSVMTGIAQEVSMLPAAVATAEVRPMHGSMRSAPDRQPVHRFMPGARIVGIEFPTRYKGDWGVGWADNIRAAFPIDSVRLLRPPDRTEVRVQSTSNFTAVARWKRAPKDKDGGAASAREGTVKEWLKFDKGETITSIAFPSKDHWCWSGCNSRGKWGIFPKEFMDPDSLRETPAAGDDRASNWSHEERRGNVFSRITTSRRRMAAAVMGGGGGGSVVGDRPTSSAESYSSGDTAKQRSPRPSFY</sequence>
<feature type="compositionally biased region" description="Pro residues" evidence="1">
    <location>
        <begin position="448"/>
        <end position="460"/>
    </location>
</feature>
<evidence type="ECO:0008006" key="4">
    <source>
        <dbReference type="Google" id="ProtNLM"/>
    </source>
</evidence>
<dbReference type="RefSeq" id="XP_060297092.1">
    <property type="nucleotide sequence ID" value="XM_060442094.1"/>
</dbReference>
<feature type="compositionally biased region" description="Polar residues" evidence="1">
    <location>
        <begin position="434"/>
        <end position="446"/>
    </location>
</feature>
<dbReference type="SUPFAM" id="SSF50044">
    <property type="entry name" value="SH3-domain"/>
    <property type="match status" value="1"/>
</dbReference>
<feature type="region of interest" description="Disordered" evidence="1">
    <location>
        <begin position="140"/>
        <end position="460"/>
    </location>
</feature>
<feature type="compositionally biased region" description="Polar residues" evidence="1">
    <location>
        <begin position="265"/>
        <end position="276"/>
    </location>
</feature>
<feature type="compositionally biased region" description="Pro residues" evidence="1">
    <location>
        <begin position="228"/>
        <end position="240"/>
    </location>
</feature>
<protein>
    <recommendedName>
        <fullName evidence="4">SH3 domain-containing protein</fullName>
    </recommendedName>
</protein>
<name>A0AA40AM30_9PEZI</name>
<feature type="compositionally biased region" description="Polar residues" evidence="1">
    <location>
        <begin position="345"/>
        <end position="370"/>
    </location>
</feature>
<evidence type="ECO:0000256" key="1">
    <source>
        <dbReference type="SAM" id="MobiDB-lite"/>
    </source>
</evidence>
<evidence type="ECO:0000313" key="2">
    <source>
        <dbReference type="EMBL" id="KAK0718299.1"/>
    </source>
</evidence>
<proteinExistence type="predicted"/>
<feature type="compositionally biased region" description="Low complexity" evidence="1">
    <location>
        <begin position="201"/>
        <end position="214"/>
    </location>
</feature>
<feature type="compositionally biased region" description="Polar residues" evidence="1">
    <location>
        <begin position="407"/>
        <end position="417"/>
    </location>
</feature>
<dbReference type="GeneID" id="85325364"/>
<dbReference type="Proteomes" id="UP001172101">
    <property type="component" value="Unassembled WGS sequence"/>
</dbReference>
<feature type="compositionally biased region" description="Polar residues" evidence="1">
    <location>
        <begin position="884"/>
        <end position="896"/>
    </location>
</feature>
<keyword evidence="3" id="KW-1185">Reference proteome</keyword>